<accession>A0A835W1A2</accession>
<evidence type="ECO:0000313" key="3">
    <source>
        <dbReference type="Proteomes" id="UP000613740"/>
    </source>
</evidence>
<feature type="region of interest" description="Disordered" evidence="1">
    <location>
        <begin position="303"/>
        <end position="323"/>
    </location>
</feature>
<evidence type="ECO:0000313" key="2">
    <source>
        <dbReference type="EMBL" id="KAG2433528.1"/>
    </source>
</evidence>
<dbReference type="AlphaFoldDB" id="A0A835W1A2"/>
<gene>
    <name evidence="2" type="ORF">HYH02_012646</name>
</gene>
<comment type="caution">
    <text evidence="2">The sequence shown here is derived from an EMBL/GenBank/DDBJ whole genome shotgun (WGS) entry which is preliminary data.</text>
</comment>
<sequence>MTTLSTFSLLVAQLPQEGVRRLVSASQNSVNRPPAITPSVISAIYASDEANELLDTPFTAWEGADPAEDIAFEHTRYVTALPVATTWALRELTGSTLSRGATGDAALPVRDASTGRAGTWRCEGIAPITPHASGAAGNAATDRNCAGPSDEDGGGATRLPVAAPSYGTATCATGTTGAAACTLLRTVSFLHPSTSQWLMPRTLDFDASDNGGDALLVDDPGLDLVALAHDVCGSGGGGGVASVDDVVGVACGSDARRRAAIAAVSSSGRGSSREGERVAPWEDTGAAAAASAAAANALSMAAAARRRQRQEGPPTAALALEPCASGMTGGSSFTSTMDLLVQQLSAGMDGGGPSGGVHAAVISRTIRCAPRRARSSLHHGQSQGHGHGQRQEQQHQQLAAVATEPAGLCTRAGVEGAPEPEPKQQPQQQPRKQAQYQQLHSLQRRSGRPGIEGLPDGLSTCSTRAPAPVPTAANSCAAVKHPPPYQACPGLLPLRLQGDLPTALLRAAPEVQCLGTLAGGKLSALLSVVSQSPADCEAASVCQAPTFSAHEVVTTSAVAGVAVCCGSARMSRCAARDADLLQRAVAQGSAIAAFAALGVDLEDVVEEEWEGWL</sequence>
<feature type="compositionally biased region" description="Low complexity" evidence="1">
    <location>
        <begin position="424"/>
        <end position="438"/>
    </location>
</feature>
<evidence type="ECO:0000256" key="1">
    <source>
        <dbReference type="SAM" id="MobiDB-lite"/>
    </source>
</evidence>
<feature type="region of interest" description="Disordered" evidence="1">
    <location>
        <begin position="371"/>
        <end position="465"/>
    </location>
</feature>
<proteinExistence type="predicted"/>
<reference evidence="2" key="1">
    <citation type="journal article" date="2020" name="bioRxiv">
        <title>Comparative genomics of Chlamydomonas.</title>
        <authorList>
            <person name="Craig R.J."/>
            <person name="Hasan A.R."/>
            <person name="Ness R.W."/>
            <person name="Keightley P.D."/>
        </authorList>
    </citation>
    <scope>NUCLEOTIDE SEQUENCE</scope>
    <source>
        <strain evidence="2">CCAP 11/173</strain>
    </source>
</reference>
<name>A0A835W1A2_9CHLO</name>
<organism evidence="2 3">
    <name type="scientific">Chlamydomonas schloesseri</name>
    <dbReference type="NCBI Taxonomy" id="2026947"/>
    <lineage>
        <taxon>Eukaryota</taxon>
        <taxon>Viridiplantae</taxon>
        <taxon>Chlorophyta</taxon>
        <taxon>core chlorophytes</taxon>
        <taxon>Chlorophyceae</taxon>
        <taxon>CS clade</taxon>
        <taxon>Chlamydomonadales</taxon>
        <taxon>Chlamydomonadaceae</taxon>
        <taxon>Chlamydomonas</taxon>
    </lineage>
</organism>
<protein>
    <submittedName>
        <fullName evidence="2">Uncharacterized protein</fullName>
    </submittedName>
</protein>
<keyword evidence="3" id="KW-1185">Reference proteome</keyword>
<dbReference type="EMBL" id="JAEHOD010000062">
    <property type="protein sequence ID" value="KAG2433528.1"/>
    <property type="molecule type" value="Genomic_DNA"/>
</dbReference>
<dbReference type="Proteomes" id="UP000613740">
    <property type="component" value="Unassembled WGS sequence"/>
</dbReference>